<protein>
    <submittedName>
        <fullName evidence="1">Uncharacterized protein</fullName>
    </submittedName>
</protein>
<keyword evidence="2" id="KW-1185">Reference proteome</keyword>
<name>A0A3B3SUM5_9TELE</name>
<evidence type="ECO:0000313" key="2">
    <source>
        <dbReference type="Proteomes" id="UP000261540"/>
    </source>
</evidence>
<dbReference type="Ensembl" id="ENSPKIT00000014954.1">
    <property type="protein sequence ID" value="ENSPKIP00000034055.1"/>
    <property type="gene ID" value="ENSPKIG00000013541.1"/>
</dbReference>
<accession>A0A3B3SUM5</accession>
<organism evidence="1 2">
    <name type="scientific">Paramormyrops kingsleyae</name>
    <dbReference type="NCBI Taxonomy" id="1676925"/>
    <lineage>
        <taxon>Eukaryota</taxon>
        <taxon>Metazoa</taxon>
        <taxon>Chordata</taxon>
        <taxon>Craniata</taxon>
        <taxon>Vertebrata</taxon>
        <taxon>Euteleostomi</taxon>
        <taxon>Actinopterygii</taxon>
        <taxon>Neopterygii</taxon>
        <taxon>Teleostei</taxon>
        <taxon>Osteoglossocephala</taxon>
        <taxon>Osteoglossomorpha</taxon>
        <taxon>Osteoglossiformes</taxon>
        <taxon>Mormyridae</taxon>
        <taxon>Paramormyrops</taxon>
    </lineage>
</organism>
<reference evidence="1" key="2">
    <citation type="submission" date="2025-09" db="UniProtKB">
        <authorList>
            <consortium name="Ensembl"/>
        </authorList>
    </citation>
    <scope>IDENTIFICATION</scope>
</reference>
<dbReference type="GeneTree" id="ENSGT01030000235478"/>
<reference evidence="1" key="1">
    <citation type="submission" date="2025-08" db="UniProtKB">
        <authorList>
            <consortium name="Ensembl"/>
        </authorList>
    </citation>
    <scope>IDENTIFICATION</scope>
</reference>
<proteinExistence type="predicted"/>
<dbReference type="Proteomes" id="UP000261540">
    <property type="component" value="Unplaced"/>
</dbReference>
<evidence type="ECO:0000313" key="1">
    <source>
        <dbReference type="Ensembl" id="ENSPKIP00000034055.1"/>
    </source>
</evidence>
<sequence length="76" mass="8489">MSFLPEIRPAFRVQILMAAAWPVPCPVRGGTVRDGGMAARLHQHTLDRNLRKMEKLLKKGELTQPKMAGCVDVMFA</sequence>
<dbReference type="AlphaFoldDB" id="A0A3B3SUM5"/>